<proteinExistence type="inferred from homology"/>
<dbReference type="eggNOG" id="ENOG502RXXQ">
    <property type="taxonomic scope" value="Eukaryota"/>
</dbReference>
<dbReference type="AlphaFoldDB" id="B8BTX4"/>
<evidence type="ECO:0000256" key="6">
    <source>
        <dbReference type="ARBA" id="ARBA00023136"/>
    </source>
</evidence>
<dbReference type="PANTHER" id="PTHR30106">
    <property type="entry name" value="INNER MEMBRANE PROTEIN YEIH-RELATED"/>
    <property type="match status" value="1"/>
</dbReference>
<evidence type="ECO:0000313" key="10">
    <source>
        <dbReference type="Proteomes" id="UP000001449"/>
    </source>
</evidence>
<evidence type="ECO:0000256" key="4">
    <source>
        <dbReference type="ARBA" id="ARBA00022692"/>
    </source>
</evidence>
<dbReference type="Proteomes" id="UP000001449">
    <property type="component" value="Chromosome 2"/>
</dbReference>
<organism evidence="9 10">
    <name type="scientific">Thalassiosira pseudonana</name>
    <name type="common">Marine diatom</name>
    <name type="synonym">Cyclotella nana</name>
    <dbReference type="NCBI Taxonomy" id="35128"/>
    <lineage>
        <taxon>Eukaryota</taxon>
        <taxon>Sar</taxon>
        <taxon>Stramenopiles</taxon>
        <taxon>Ochrophyta</taxon>
        <taxon>Bacillariophyta</taxon>
        <taxon>Coscinodiscophyceae</taxon>
        <taxon>Thalassiosirophycidae</taxon>
        <taxon>Thalassiosirales</taxon>
        <taxon>Thalassiosiraceae</taxon>
        <taxon>Thalassiosira</taxon>
    </lineage>
</organism>
<comment type="subcellular location">
    <subcellularLocation>
        <location evidence="1">Cell membrane</location>
        <topology evidence="1">Multi-pass membrane protein</topology>
    </subcellularLocation>
</comment>
<evidence type="ECO:0000256" key="5">
    <source>
        <dbReference type="ARBA" id="ARBA00022989"/>
    </source>
</evidence>
<keyword evidence="4 8" id="KW-0812">Transmembrane</keyword>
<dbReference type="GO" id="GO:0005886">
    <property type="term" value="C:plasma membrane"/>
    <property type="evidence" value="ECO:0000318"/>
    <property type="project" value="GO_Central"/>
</dbReference>
<dbReference type="PaxDb" id="35128-Thaps2282"/>
<evidence type="ECO:0000256" key="2">
    <source>
        <dbReference type="ARBA" id="ARBA00007977"/>
    </source>
</evidence>
<name>B8BTX4_THAPS</name>
<feature type="region of interest" description="Disordered" evidence="7">
    <location>
        <begin position="83"/>
        <end position="110"/>
    </location>
</feature>
<feature type="transmembrane region" description="Helical" evidence="8">
    <location>
        <begin position="200"/>
        <end position="225"/>
    </location>
</feature>
<dbReference type="PANTHER" id="PTHR30106:SF2">
    <property type="entry name" value="UPF0324 INNER MEMBRANE PROTEIN YEIH"/>
    <property type="match status" value="1"/>
</dbReference>
<evidence type="ECO:0000313" key="9">
    <source>
        <dbReference type="EMBL" id="EED95177.1"/>
    </source>
</evidence>
<protein>
    <submittedName>
        <fullName evidence="9">Uncharacterized protein</fullName>
    </submittedName>
</protein>
<evidence type="ECO:0000256" key="7">
    <source>
        <dbReference type="SAM" id="MobiDB-lite"/>
    </source>
</evidence>
<dbReference type="InParanoid" id="B8BTX4"/>
<sequence length="399" mass="42309">MFVSIGYTPTAHCRSPTSAARPRLSFHPASKHLTAPLHHIMMHRRNLLTLPSLVHRSYRRSSLRCCVAFDGGRQHQHRDFHRRFLTSSPPPPIKQDDSDDTGKDTTAKEPANAAISNSIVPGIALSAATATAGFQVASILSSSLSLPLSGIPTSILLGMAINNTIGYSKETFQPGITYSTKTLLQGGIVAVAAKLSFFELLSAGSAGLPVVVASVGAGLLFIPVAGRLAGLPTEMSLLLTAGTSICGVTAITALAPAIKASNRDIAVAVANTVAFGTIGMLTFPYLFHSLCLTSEQVLGSAMSYKEIYGDEVALKVAAVTKLTRNLGLMVAIPGLTYLHASSKLKDTSTTNSKGNKEADTQAKETMSGLVSFQKYVPPFLMFFLGISTIRTHSQRPQLR</sequence>
<feature type="transmembrane region" description="Helical" evidence="8">
    <location>
        <begin position="265"/>
        <end position="287"/>
    </location>
</feature>
<dbReference type="EMBL" id="CM000639">
    <property type="protein sequence ID" value="EED95177.1"/>
    <property type="molecule type" value="Genomic_DNA"/>
</dbReference>
<dbReference type="RefSeq" id="XP_002287734.1">
    <property type="nucleotide sequence ID" value="XM_002287698.1"/>
</dbReference>
<dbReference type="GeneID" id="7446490"/>
<dbReference type="KEGG" id="tps:THAPSDRAFT_2282"/>
<comment type="similarity">
    <text evidence="2">Belongs to the UPF0324 family.</text>
</comment>
<dbReference type="HOGENOM" id="CLU_691697_0_0_1"/>
<feature type="compositionally biased region" description="Basic and acidic residues" evidence="7">
    <location>
        <begin position="94"/>
        <end position="107"/>
    </location>
</feature>
<dbReference type="InterPro" id="IPR018383">
    <property type="entry name" value="UPF0324_pro"/>
</dbReference>
<gene>
    <name evidence="9" type="ORF">THAPSDRAFT_2282</name>
</gene>
<keyword evidence="6 8" id="KW-0472">Membrane</keyword>
<keyword evidence="5 8" id="KW-1133">Transmembrane helix</keyword>
<evidence type="ECO:0000256" key="1">
    <source>
        <dbReference type="ARBA" id="ARBA00004651"/>
    </source>
</evidence>
<feature type="transmembrane region" description="Helical" evidence="8">
    <location>
        <begin position="237"/>
        <end position="258"/>
    </location>
</feature>
<accession>B8BTX4</accession>
<keyword evidence="3" id="KW-1003">Cell membrane</keyword>
<dbReference type="Pfam" id="PF03601">
    <property type="entry name" value="Cons_hypoth698"/>
    <property type="match status" value="1"/>
</dbReference>
<reference evidence="9 10" key="2">
    <citation type="journal article" date="2008" name="Nature">
        <title>The Phaeodactylum genome reveals the evolutionary history of diatom genomes.</title>
        <authorList>
            <person name="Bowler C."/>
            <person name="Allen A.E."/>
            <person name="Badger J.H."/>
            <person name="Grimwood J."/>
            <person name="Jabbari K."/>
            <person name="Kuo A."/>
            <person name="Maheswari U."/>
            <person name="Martens C."/>
            <person name="Maumus F."/>
            <person name="Otillar R.P."/>
            <person name="Rayko E."/>
            <person name="Salamov A."/>
            <person name="Vandepoele K."/>
            <person name="Beszteri B."/>
            <person name="Gruber A."/>
            <person name="Heijde M."/>
            <person name="Katinka M."/>
            <person name="Mock T."/>
            <person name="Valentin K."/>
            <person name="Verret F."/>
            <person name="Berges J.A."/>
            <person name="Brownlee C."/>
            <person name="Cadoret J.P."/>
            <person name="Chiovitti A."/>
            <person name="Choi C.J."/>
            <person name="Coesel S."/>
            <person name="De Martino A."/>
            <person name="Detter J.C."/>
            <person name="Durkin C."/>
            <person name="Falciatore A."/>
            <person name="Fournet J."/>
            <person name="Haruta M."/>
            <person name="Huysman M.J."/>
            <person name="Jenkins B.D."/>
            <person name="Jiroutova K."/>
            <person name="Jorgensen R.E."/>
            <person name="Joubert Y."/>
            <person name="Kaplan A."/>
            <person name="Kroger N."/>
            <person name="Kroth P.G."/>
            <person name="La Roche J."/>
            <person name="Lindquist E."/>
            <person name="Lommer M."/>
            <person name="Martin-Jezequel V."/>
            <person name="Lopez P.J."/>
            <person name="Lucas S."/>
            <person name="Mangogna M."/>
            <person name="McGinnis K."/>
            <person name="Medlin L.K."/>
            <person name="Montsant A."/>
            <person name="Oudot-Le Secq M.P."/>
            <person name="Napoli C."/>
            <person name="Obornik M."/>
            <person name="Parker M.S."/>
            <person name="Petit J.L."/>
            <person name="Porcel B.M."/>
            <person name="Poulsen N."/>
            <person name="Robison M."/>
            <person name="Rychlewski L."/>
            <person name="Rynearson T.A."/>
            <person name="Schmutz J."/>
            <person name="Shapiro H."/>
            <person name="Siaut M."/>
            <person name="Stanley M."/>
            <person name="Sussman M.R."/>
            <person name="Taylor A.R."/>
            <person name="Vardi A."/>
            <person name="von Dassow P."/>
            <person name="Vyverman W."/>
            <person name="Willis A."/>
            <person name="Wyrwicz L.S."/>
            <person name="Rokhsar D.S."/>
            <person name="Weissenbach J."/>
            <person name="Armbrust E.V."/>
            <person name="Green B.R."/>
            <person name="Van de Peer Y."/>
            <person name="Grigoriev I.V."/>
        </authorList>
    </citation>
    <scope>NUCLEOTIDE SEQUENCE [LARGE SCALE GENOMIC DNA]</scope>
    <source>
        <strain evidence="9 10">CCMP1335</strain>
    </source>
</reference>
<evidence type="ECO:0000256" key="8">
    <source>
        <dbReference type="SAM" id="Phobius"/>
    </source>
</evidence>
<reference evidence="9 10" key="1">
    <citation type="journal article" date="2004" name="Science">
        <title>The genome of the diatom Thalassiosira pseudonana: ecology, evolution, and metabolism.</title>
        <authorList>
            <person name="Armbrust E.V."/>
            <person name="Berges J.A."/>
            <person name="Bowler C."/>
            <person name="Green B.R."/>
            <person name="Martinez D."/>
            <person name="Putnam N.H."/>
            <person name="Zhou S."/>
            <person name="Allen A.E."/>
            <person name="Apt K.E."/>
            <person name="Bechner M."/>
            <person name="Brzezinski M.A."/>
            <person name="Chaal B.K."/>
            <person name="Chiovitti A."/>
            <person name="Davis A.K."/>
            <person name="Demarest M.S."/>
            <person name="Detter J.C."/>
            <person name="Glavina T."/>
            <person name="Goodstein D."/>
            <person name="Hadi M.Z."/>
            <person name="Hellsten U."/>
            <person name="Hildebrand M."/>
            <person name="Jenkins B.D."/>
            <person name="Jurka J."/>
            <person name="Kapitonov V.V."/>
            <person name="Kroger N."/>
            <person name="Lau W.W."/>
            <person name="Lane T.W."/>
            <person name="Larimer F.W."/>
            <person name="Lippmeier J.C."/>
            <person name="Lucas S."/>
            <person name="Medina M."/>
            <person name="Montsant A."/>
            <person name="Obornik M."/>
            <person name="Parker M.S."/>
            <person name="Palenik B."/>
            <person name="Pazour G.J."/>
            <person name="Richardson P.M."/>
            <person name="Rynearson T.A."/>
            <person name="Saito M.A."/>
            <person name="Schwartz D.C."/>
            <person name="Thamatrakoln K."/>
            <person name="Valentin K."/>
            <person name="Vardi A."/>
            <person name="Wilkerson F.P."/>
            <person name="Rokhsar D.S."/>
        </authorList>
    </citation>
    <scope>NUCLEOTIDE SEQUENCE [LARGE SCALE GENOMIC DNA]</scope>
    <source>
        <strain evidence="9 10">CCMP1335</strain>
    </source>
</reference>
<keyword evidence="10" id="KW-1185">Reference proteome</keyword>
<evidence type="ECO:0000256" key="3">
    <source>
        <dbReference type="ARBA" id="ARBA00022475"/>
    </source>
</evidence>